<dbReference type="RefSeq" id="WP_058440229.1">
    <property type="nucleotide sequence ID" value="NZ_CAAAHU010000001.1"/>
</dbReference>
<comment type="caution">
    <text evidence="1">The sequence shown here is derived from an EMBL/GenBank/DDBJ whole genome shotgun (WGS) entry which is preliminary data.</text>
</comment>
<accession>A0A0W0SUI7</accession>
<dbReference type="EMBL" id="LNXV01000003">
    <property type="protein sequence ID" value="KTC86877.1"/>
    <property type="molecule type" value="Genomic_DNA"/>
</dbReference>
<dbReference type="Proteomes" id="UP000054742">
    <property type="component" value="Unassembled WGS sequence"/>
</dbReference>
<evidence type="ECO:0000313" key="2">
    <source>
        <dbReference type="Proteomes" id="UP000054742"/>
    </source>
</evidence>
<sequence length="222" mass="25272">MKTQLFLTNHGIIHPIAVICDDKDLDNIITLFSLFQSSPACEKALSVLSNTPNVKIDFTRDNLKFQGQWLADKKEIHIKNNLSLEKTLQTFIFELCNANNPALVSSKLKYSNFLTADAYATYIETAEHQSFKMAVTLYLEILSRNNDALKQPSDIEVKGLKMLFGDETYLAYVKQNGHYDYYVKGYIQAMQKRNSFFVEQQSTSLVADPSSLPTENEIFGMK</sequence>
<dbReference type="STRING" id="29422.Lbru_0106"/>
<reference evidence="1 2" key="1">
    <citation type="submission" date="2015-11" db="EMBL/GenBank/DDBJ databases">
        <title>Genomic analysis of 38 Legionella species identifies large and diverse effector repertoires.</title>
        <authorList>
            <person name="Burstein D."/>
            <person name="Amaro F."/>
            <person name="Zusman T."/>
            <person name="Lifshitz Z."/>
            <person name="Cohen O."/>
            <person name="Gilbert J.A."/>
            <person name="Pupko T."/>
            <person name="Shuman H.A."/>
            <person name="Segal G."/>
        </authorList>
    </citation>
    <scope>NUCLEOTIDE SEQUENCE [LARGE SCALE GENOMIC DNA]</scope>
    <source>
        <strain evidence="1 2">ATCC 43878</strain>
    </source>
</reference>
<dbReference type="PATRIC" id="fig|29422.6.peg.109"/>
<name>A0A0W0SUI7_9GAMM</name>
<keyword evidence="2" id="KW-1185">Reference proteome</keyword>
<protein>
    <submittedName>
        <fullName evidence="1">Uncharacterized protein</fullName>
    </submittedName>
</protein>
<gene>
    <name evidence="1" type="ORF">Lbru_0106</name>
</gene>
<proteinExistence type="predicted"/>
<evidence type="ECO:0000313" key="1">
    <source>
        <dbReference type="EMBL" id="KTC86877.1"/>
    </source>
</evidence>
<dbReference type="OrthoDB" id="5653595at2"/>
<organism evidence="1 2">
    <name type="scientific">Legionella brunensis</name>
    <dbReference type="NCBI Taxonomy" id="29422"/>
    <lineage>
        <taxon>Bacteria</taxon>
        <taxon>Pseudomonadati</taxon>
        <taxon>Pseudomonadota</taxon>
        <taxon>Gammaproteobacteria</taxon>
        <taxon>Legionellales</taxon>
        <taxon>Legionellaceae</taxon>
        <taxon>Legionella</taxon>
    </lineage>
</organism>
<dbReference type="AlphaFoldDB" id="A0A0W0SUI7"/>